<keyword evidence="1" id="KW-0812">Transmembrane</keyword>
<keyword evidence="1" id="KW-1133">Transmembrane helix</keyword>
<dbReference type="STRING" id="1406858.GCA_000710895_05562"/>
<dbReference type="RefSeq" id="WP_039817573.1">
    <property type="nucleotide sequence ID" value="NZ_UGRY01000002.1"/>
</dbReference>
<reference evidence="2 3" key="1">
    <citation type="submission" date="2018-06" db="EMBL/GenBank/DDBJ databases">
        <authorList>
            <consortium name="Pathogen Informatics"/>
            <person name="Doyle S."/>
        </authorList>
    </citation>
    <scope>NUCLEOTIDE SEQUENCE [LARGE SCALE GENOMIC DNA]</scope>
    <source>
        <strain evidence="2 3">NCTC1934</strain>
    </source>
</reference>
<evidence type="ECO:0000313" key="3">
    <source>
        <dbReference type="Proteomes" id="UP000255467"/>
    </source>
</evidence>
<sequence>MRWLAVLAEFLLVPLCGVTAVWSWRRGVQTSWYAPNGDMPGFEAVRYAGPWLLLAAVAVAVGGLLLIDAVARTRRTTAGH</sequence>
<dbReference type="EMBL" id="UGRY01000002">
    <property type="protein sequence ID" value="SUA73679.1"/>
    <property type="molecule type" value="Genomic_DNA"/>
</dbReference>
<dbReference type="AlphaFoldDB" id="A0A378YBE5"/>
<name>A0A378YBE5_9NOCA</name>
<proteinExistence type="predicted"/>
<feature type="transmembrane region" description="Helical" evidence="1">
    <location>
        <begin position="47"/>
        <end position="67"/>
    </location>
</feature>
<evidence type="ECO:0000256" key="1">
    <source>
        <dbReference type="SAM" id="Phobius"/>
    </source>
</evidence>
<keyword evidence="1" id="KW-0472">Membrane</keyword>
<evidence type="ECO:0000313" key="2">
    <source>
        <dbReference type="EMBL" id="SUA73679.1"/>
    </source>
</evidence>
<accession>A0A378YBE5</accession>
<protein>
    <submittedName>
        <fullName evidence="2">Uncharacterized protein</fullName>
    </submittedName>
</protein>
<keyword evidence="3" id="KW-1185">Reference proteome</keyword>
<organism evidence="2 3">
    <name type="scientific">Nocardia otitidiscaviarum</name>
    <dbReference type="NCBI Taxonomy" id="1823"/>
    <lineage>
        <taxon>Bacteria</taxon>
        <taxon>Bacillati</taxon>
        <taxon>Actinomycetota</taxon>
        <taxon>Actinomycetes</taxon>
        <taxon>Mycobacteriales</taxon>
        <taxon>Nocardiaceae</taxon>
        <taxon>Nocardia</taxon>
    </lineage>
</organism>
<dbReference type="Proteomes" id="UP000255467">
    <property type="component" value="Unassembled WGS sequence"/>
</dbReference>
<dbReference type="OrthoDB" id="4569808at2"/>
<gene>
    <name evidence="2" type="ORF">NCTC1934_01126</name>
</gene>